<dbReference type="RefSeq" id="WP_184383725.1">
    <property type="nucleotide sequence ID" value="NZ_JACIDJ010000003.1"/>
</dbReference>
<evidence type="ECO:0000256" key="5">
    <source>
        <dbReference type="ARBA" id="ARBA00022989"/>
    </source>
</evidence>
<evidence type="ECO:0000256" key="4">
    <source>
        <dbReference type="ARBA" id="ARBA00022692"/>
    </source>
</evidence>
<keyword evidence="6 7" id="KW-0472">Membrane</keyword>
<dbReference type="AlphaFoldDB" id="A0A840AEV3"/>
<protein>
    <submittedName>
        <fullName evidence="8">Chromate transporter</fullName>
    </submittedName>
</protein>
<dbReference type="GO" id="GO:0005886">
    <property type="term" value="C:plasma membrane"/>
    <property type="evidence" value="ECO:0007669"/>
    <property type="project" value="UniProtKB-SubCell"/>
</dbReference>
<comment type="similarity">
    <text evidence="2">Belongs to the chromate ion transporter (CHR) (TC 2.A.51) family.</text>
</comment>
<keyword evidence="9" id="KW-1185">Reference proteome</keyword>
<comment type="subcellular location">
    <subcellularLocation>
        <location evidence="1">Cell membrane</location>
        <topology evidence="1">Multi-pass membrane protein</topology>
    </subcellularLocation>
</comment>
<evidence type="ECO:0000256" key="6">
    <source>
        <dbReference type="ARBA" id="ARBA00023136"/>
    </source>
</evidence>
<dbReference type="Pfam" id="PF02417">
    <property type="entry name" value="Chromate_transp"/>
    <property type="match status" value="1"/>
</dbReference>
<feature type="transmembrane region" description="Helical" evidence="7">
    <location>
        <begin position="70"/>
        <end position="94"/>
    </location>
</feature>
<keyword evidence="5 7" id="KW-1133">Transmembrane helix</keyword>
<reference evidence="8 9" key="1">
    <citation type="submission" date="2020-08" db="EMBL/GenBank/DDBJ databases">
        <title>Genomic Encyclopedia of Type Strains, Phase IV (KMG-IV): sequencing the most valuable type-strain genomes for metagenomic binning, comparative biology and taxonomic classification.</title>
        <authorList>
            <person name="Goeker M."/>
        </authorList>
    </citation>
    <scope>NUCLEOTIDE SEQUENCE [LARGE SCALE GENOMIC DNA]</scope>
    <source>
        <strain evidence="8 9">DSM 19979</strain>
    </source>
</reference>
<name>A0A840AEV3_9PROT</name>
<feature type="transmembrane region" description="Helical" evidence="7">
    <location>
        <begin position="133"/>
        <end position="151"/>
    </location>
</feature>
<gene>
    <name evidence="8" type="ORF">GGQ83_002068</name>
</gene>
<evidence type="ECO:0000256" key="7">
    <source>
        <dbReference type="SAM" id="Phobius"/>
    </source>
</evidence>
<comment type="caution">
    <text evidence="8">The sequence shown here is derived from an EMBL/GenBank/DDBJ whole genome shotgun (WGS) entry which is preliminary data.</text>
</comment>
<dbReference type="PANTHER" id="PTHR43663">
    <property type="entry name" value="CHROMATE TRANSPORT PROTEIN-RELATED"/>
    <property type="match status" value="1"/>
</dbReference>
<keyword evidence="3" id="KW-1003">Cell membrane</keyword>
<sequence>MTLLLQIFLAFATLSLVAVGGATAVLPEMHRLLVVVHGWMDDATFTQLFALAQAAPGPNILAASLMGWNIAGIGGLAMATLGMLMPAAILAWYVAGATHRLRGARWLKPAQFGLVPIAVGLIGASGITLARAATTGWLTWVILAISFVFVWRTKYSPLWVLAGGGALGVALL</sequence>
<dbReference type="PANTHER" id="PTHR43663:SF1">
    <property type="entry name" value="CHROMATE TRANSPORTER"/>
    <property type="match status" value="1"/>
</dbReference>
<dbReference type="GO" id="GO:0015109">
    <property type="term" value="F:chromate transmembrane transporter activity"/>
    <property type="evidence" value="ECO:0007669"/>
    <property type="project" value="InterPro"/>
</dbReference>
<dbReference type="InterPro" id="IPR052518">
    <property type="entry name" value="CHR_Transporter"/>
</dbReference>
<proteinExistence type="inferred from homology"/>
<evidence type="ECO:0000256" key="3">
    <source>
        <dbReference type="ARBA" id="ARBA00022475"/>
    </source>
</evidence>
<accession>A0A840AEV3</accession>
<evidence type="ECO:0000256" key="1">
    <source>
        <dbReference type="ARBA" id="ARBA00004651"/>
    </source>
</evidence>
<dbReference type="EMBL" id="JACIDJ010000003">
    <property type="protein sequence ID" value="MBB3898625.1"/>
    <property type="molecule type" value="Genomic_DNA"/>
</dbReference>
<evidence type="ECO:0000313" key="8">
    <source>
        <dbReference type="EMBL" id="MBB3898625.1"/>
    </source>
</evidence>
<keyword evidence="4 7" id="KW-0812">Transmembrane</keyword>
<dbReference type="InterPro" id="IPR003370">
    <property type="entry name" value="Chromate_transpt"/>
</dbReference>
<dbReference type="Proteomes" id="UP000553193">
    <property type="component" value="Unassembled WGS sequence"/>
</dbReference>
<evidence type="ECO:0000256" key="2">
    <source>
        <dbReference type="ARBA" id="ARBA00005262"/>
    </source>
</evidence>
<organism evidence="8 9">
    <name type="scientific">Roseococcus suduntuyensis</name>
    <dbReference type="NCBI Taxonomy" id="455361"/>
    <lineage>
        <taxon>Bacteria</taxon>
        <taxon>Pseudomonadati</taxon>
        <taxon>Pseudomonadota</taxon>
        <taxon>Alphaproteobacteria</taxon>
        <taxon>Acetobacterales</taxon>
        <taxon>Roseomonadaceae</taxon>
        <taxon>Roseococcus</taxon>
    </lineage>
</organism>
<feature type="transmembrane region" description="Helical" evidence="7">
    <location>
        <begin position="106"/>
        <end position="127"/>
    </location>
</feature>
<evidence type="ECO:0000313" key="9">
    <source>
        <dbReference type="Proteomes" id="UP000553193"/>
    </source>
</evidence>